<evidence type="ECO:0000256" key="12">
    <source>
        <dbReference type="ARBA" id="ARBA00038679"/>
    </source>
</evidence>
<name>A0A811VLF0_CERCA</name>
<feature type="transmembrane region" description="Helical" evidence="13">
    <location>
        <begin position="251"/>
        <end position="273"/>
    </location>
</feature>
<feature type="transmembrane region" description="Helical" evidence="13">
    <location>
        <begin position="285"/>
        <end position="307"/>
    </location>
</feature>
<keyword evidence="15" id="KW-1185">Reference proteome</keyword>
<dbReference type="AlphaFoldDB" id="A0A811VLF0"/>
<evidence type="ECO:0000313" key="14">
    <source>
        <dbReference type="EMBL" id="CAD7014912.1"/>
    </source>
</evidence>
<evidence type="ECO:0000256" key="3">
    <source>
        <dbReference type="ARBA" id="ARBA00022606"/>
    </source>
</evidence>
<comment type="similarity">
    <text evidence="11">Belongs to the insect chemoreceptor superfamily. Heteromeric odorant receptor channel (TC 1.A.69) family. Or2a subfamily.</text>
</comment>
<organism evidence="14 15">
    <name type="scientific">Ceratitis capitata</name>
    <name type="common">Mediterranean fruit fly</name>
    <name type="synonym">Tephritis capitata</name>
    <dbReference type="NCBI Taxonomy" id="7213"/>
    <lineage>
        <taxon>Eukaryota</taxon>
        <taxon>Metazoa</taxon>
        <taxon>Ecdysozoa</taxon>
        <taxon>Arthropoda</taxon>
        <taxon>Hexapoda</taxon>
        <taxon>Insecta</taxon>
        <taxon>Pterygota</taxon>
        <taxon>Neoptera</taxon>
        <taxon>Endopterygota</taxon>
        <taxon>Diptera</taxon>
        <taxon>Brachycera</taxon>
        <taxon>Muscomorpha</taxon>
        <taxon>Tephritoidea</taxon>
        <taxon>Tephritidae</taxon>
        <taxon>Ceratitis</taxon>
        <taxon>Ceratitis</taxon>
    </lineage>
</organism>
<feature type="transmembrane region" description="Helical" evidence="13">
    <location>
        <begin position="342"/>
        <end position="362"/>
    </location>
</feature>
<keyword evidence="9 13" id="KW-0807">Transducer</keyword>
<keyword evidence="6 13" id="KW-1133">Transmembrane helix</keyword>
<evidence type="ECO:0000256" key="6">
    <source>
        <dbReference type="ARBA" id="ARBA00022989"/>
    </source>
</evidence>
<evidence type="ECO:0000256" key="9">
    <source>
        <dbReference type="ARBA" id="ARBA00023224"/>
    </source>
</evidence>
<evidence type="ECO:0000256" key="11">
    <source>
        <dbReference type="ARBA" id="ARBA00037946"/>
    </source>
</evidence>
<accession>A0A811VLF0</accession>
<dbReference type="PANTHER" id="PTHR21137:SF37">
    <property type="entry name" value="ODORANT RECEPTOR 46A, ISOFORM B-RELATED"/>
    <property type="match status" value="1"/>
</dbReference>
<keyword evidence="7 13" id="KW-0472">Membrane</keyword>
<keyword evidence="5 13" id="KW-0552">Olfaction</keyword>
<evidence type="ECO:0000256" key="13">
    <source>
        <dbReference type="RuleBase" id="RU351113"/>
    </source>
</evidence>
<protein>
    <recommendedName>
        <fullName evidence="13">Odorant receptor</fullName>
    </recommendedName>
</protein>
<reference evidence="14" key="1">
    <citation type="submission" date="2020-11" db="EMBL/GenBank/DDBJ databases">
        <authorList>
            <person name="Whitehead M."/>
        </authorList>
    </citation>
    <scope>NUCLEOTIDE SEQUENCE</scope>
    <source>
        <strain evidence="14">EGII</strain>
    </source>
</reference>
<keyword evidence="8 13" id="KW-0675">Receptor</keyword>
<dbReference type="EMBL" id="CAJHJT010000056">
    <property type="protein sequence ID" value="CAD7014912.1"/>
    <property type="molecule type" value="Genomic_DNA"/>
</dbReference>
<comment type="caution">
    <text evidence="14">The sequence shown here is derived from an EMBL/GenBank/DDBJ whole genome shotgun (WGS) entry which is preliminary data.</text>
</comment>
<feature type="transmembrane region" description="Helical" evidence="13">
    <location>
        <begin position="172"/>
        <end position="190"/>
    </location>
</feature>
<proteinExistence type="inferred from homology"/>
<keyword evidence="4 13" id="KW-0812">Transmembrane</keyword>
<comment type="subcellular location">
    <subcellularLocation>
        <location evidence="1 13">Cell membrane</location>
        <topology evidence="1 13">Multi-pass membrane protein</topology>
    </subcellularLocation>
</comment>
<comment type="function">
    <text evidence="10">Odorant receptor which mediates acceptance or avoidance behavior, depending on its substrates. The odorant receptor repertoire encodes a large collection of odor stimuli that vary widely in identity, intensity, and duration. May form a complex with Orco to form odorant-sensing units, providing sensitive and prolonged odorant signaling and calcium permeability.</text>
</comment>
<dbReference type="Proteomes" id="UP000606786">
    <property type="component" value="Unassembled WGS sequence"/>
</dbReference>
<dbReference type="GO" id="GO:0004984">
    <property type="term" value="F:olfactory receptor activity"/>
    <property type="evidence" value="ECO:0007669"/>
    <property type="project" value="InterPro"/>
</dbReference>
<evidence type="ECO:0000313" key="15">
    <source>
        <dbReference type="Proteomes" id="UP000606786"/>
    </source>
</evidence>
<dbReference type="Pfam" id="PF02949">
    <property type="entry name" value="7tm_6"/>
    <property type="match status" value="1"/>
</dbReference>
<feature type="transmembrane region" description="Helical" evidence="13">
    <location>
        <begin position="38"/>
        <end position="57"/>
    </location>
</feature>
<gene>
    <name evidence="14" type="ORF">CCAP1982_LOCUS22876</name>
</gene>
<evidence type="ECO:0000256" key="10">
    <source>
        <dbReference type="ARBA" id="ARBA00037764"/>
    </source>
</evidence>
<dbReference type="OrthoDB" id="7548151at2759"/>
<comment type="subunit">
    <text evidence="12">Interacts with Orco. Complexes exist early in the endomembrane system in olfactory sensory neurons (OSNs), coupling these complexes to the conserved ciliary trafficking pathway.</text>
</comment>
<evidence type="ECO:0000256" key="8">
    <source>
        <dbReference type="ARBA" id="ARBA00023170"/>
    </source>
</evidence>
<evidence type="ECO:0000256" key="4">
    <source>
        <dbReference type="ARBA" id="ARBA00022692"/>
    </source>
</evidence>
<dbReference type="GO" id="GO:0007165">
    <property type="term" value="P:signal transduction"/>
    <property type="evidence" value="ECO:0007669"/>
    <property type="project" value="UniProtKB-KW"/>
</dbReference>
<keyword evidence="2" id="KW-1003">Cell membrane</keyword>
<feature type="transmembrane region" description="Helical" evidence="13">
    <location>
        <begin position="12"/>
        <end position="32"/>
    </location>
</feature>
<evidence type="ECO:0000256" key="7">
    <source>
        <dbReference type="ARBA" id="ARBA00023136"/>
    </source>
</evidence>
<dbReference type="PANTHER" id="PTHR21137">
    <property type="entry name" value="ODORANT RECEPTOR"/>
    <property type="match status" value="1"/>
</dbReference>
<dbReference type="GO" id="GO:0005886">
    <property type="term" value="C:plasma membrane"/>
    <property type="evidence" value="ECO:0007669"/>
    <property type="project" value="UniProtKB-SubCell"/>
</dbReference>
<dbReference type="InterPro" id="IPR004117">
    <property type="entry name" value="7tm6_olfct_rcpt"/>
</dbReference>
<feature type="transmembrane region" description="Helical" evidence="13">
    <location>
        <begin position="131"/>
        <end position="152"/>
    </location>
</feature>
<keyword evidence="3 13" id="KW-0716">Sensory transduction</keyword>
<dbReference type="GO" id="GO:0005549">
    <property type="term" value="F:odorant binding"/>
    <property type="evidence" value="ECO:0007669"/>
    <property type="project" value="InterPro"/>
</dbReference>
<evidence type="ECO:0000256" key="1">
    <source>
        <dbReference type="ARBA" id="ARBA00004651"/>
    </source>
</evidence>
<evidence type="ECO:0000256" key="5">
    <source>
        <dbReference type="ARBA" id="ARBA00022725"/>
    </source>
</evidence>
<evidence type="ECO:0000256" key="2">
    <source>
        <dbReference type="ARBA" id="ARBA00022475"/>
    </source>
</evidence>
<sequence length="369" mass="43584">MTFDNIANSRFLTRALVLLGLWPVITVHGSWLQRNYRFYQLFLQITFTFSFTFLMLLEVICSESLDHATEVLKFLLTEMALVFKILNTWYYARKAAAFLHEWETGEMFVLRSNAEKNMWAKKQSTFRKIMLGYIYWSISSAVCALLSCLFINDQALPFPYWTPNHWLEDYYWLMYFYELLTMPFTCLCNIEIDVFQCYLLLHLALCLRVVGMRLERLANAGDENAITREFLKTIKMHRRINDMARNCEQIISLPVTIQIMLSALIICFIIYRMQSVHFSDNPTEYLAMFQYVVAMSMQIFLPCYYANELTVQSQNLSKSLYNADWTGMSAYNRRLMLLYMQYLKLPLTMNNAYSLLALLLNVSDDKDKK</sequence>